<evidence type="ECO:0000259" key="1">
    <source>
        <dbReference type="Pfam" id="PF22932"/>
    </source>
</evidence>
<accession>A0A8T0QJY0</accession>
<dbReference type="Pfam" id="PF22932">
    <property type="entry name" value="Ubiq_DUF_assoc"/>
    <property type="match status" value="1"/>
</dbReference>
<comment type="caution">
    <text evidence="2">The sequence shown here is derived from an EMBL/GenBank/DDBJ whole genome shotgun (WGS) entry which is preliminary data.</text>
</comment>
<dbReference type="PANTHER" id="PTHR31205">
    <property type="entry name" value="ACTIN CROSS-LINKING PROTEIN (DUF569)"/>
    <property type="match status" value="1"/>
</dbReference>
<feature type="domain" description="DUF569" evidence="1">
    <location>
        <begin position="5"/>
        <end position="69"/>
    </location>
</feature>
<evidence type="ECO:0000313" key="3">
    <source>
        <dbReference type="Proteomes" id="UP000823388"/>
    </source>
</evidence>
<dbReference type="Proteomes" id="UP000823388">
    <property type="component" value="Chromosome 7K"/>
</dbReference>
<name>A0A8T0QJY0_PANVG</name>
<gene>
    <name evidence="2" type="ORF">PVAP13_7KG281400</name>
</gene>
<keyword evidence="3" id="KW-1185">Reference proteome</keyword>
<dbReference type="EMBL" id="CM029049">
    <property type="protein sequence ID" value="KAG2573825.1"/>
    <property type="molecule type" value="Genomic_DNA"/>
</dbReference>
<dbReference type="PANTHER" id="PTHR31205:SF39">
    <property type="entry name" value="OS08G0164400 PROTEIN"/>
    <property type="match status" value="1"/>
</dbReference>
<proteinExistence type="predicted"/>
<dbReference type="AlphaFoldDB" id="A0A8T0QJY0"/>
<protein>
    <recommendedName>
        <fullName evidence="1">DUF569 domain-containing protein</fullName>
    </recommendedName>
</protein>
<organism evidence="2 3">
    <name type="scientific">Panicum virgatum</name>
    <name type="common">Blackwell switchgrass</name>
    <dbReference type="NCBI Taxonomy" id="38727"/>
    <lineage>
        <taxon>Eukaryota</taxon>
        <taxon>Viridiplantae</taxon>
        <taxon>Streptophyta</taxon>
        <taxon>Embryophyta</taxon>
        <taxon>Tracheophyta</taxon>
        <taxon>Spermatophyta</taxon>
        <taxon>Magnoliopsida</taxon>
        <taxon>Liliopsida</taxon>
        <taxon>Poales</taxon>
        <taxon>Poaceae</taxon>
        <taxon>PACMAD clade</taxon>
        <taxon>Panicoideae</taxon>
        <taxon>Panicodae</taxon>
        <taxon>Paniceae</taxon>
        <taxon>Panicinae</taxon>
        <taxon>Panicum</taxon>
        <taxon>Panicum sect. Hiantes</taxon>
    </lineage>
</organism>
<reference evidence="2 3" key="1">
    <citation type="submission" date="2020-05" db="EMBL/GenBank/DDBJ databases">
        <title>WGS assembly of Panicum virgatum.</title>
        <authorList>
            <person name="Lovell J.T."/>
            <person name="Jenkins J."/>
            <person name="Shu S."/>
            <person name="Juenger T.E."/>
            <person name="Schmutz J."/>
        </authorList>
    </citation>
    <scope>NUCLEOTIDE SEQUENCE [LARGE SCALE GENOMIC DNA]</scope>
    <source>
        <strain evidence="3">cv. AP13</strain>
    </source>
</reference>
<dbReference type="InterPro" id="IPR054726">
    <property type="entry name" value="Ubiq_DUF569-assoc"/>
</dbReference>
<evidence type="ECO:0000313" key="2">
    <source>
        <dbReference type="EMBL" id="KAG2573825.1"/>
    </source>
</evidence>
<sequence>MIKAPEHFEPNEWRALQFTERSLLNLTNKLINVVGTRCTIFIQAGSLGWLTPLLIDLPRNSYTLHIVLLPSERQVVNPSSNGKIVTSSGQIQELGVGVSIANTLVEHLEMPSCQKACDNSSPYTYLWLVRNGEEAQEAILQWEDSGRPENACVDMLPDLSFSDMKKILVEFKMAKVIELANQSPDYTHWIRRYQALASFCHLSCPPEEVAARFGTRSHQKSVQDASVLEPWVLVNNGFHHI</sequence>